<accession>C0RBR9</accession>
<geneLocation type="plasmid" evidence="1 2">
    <name>A14S_lp36</name>
</geneLocation>
<dbReference type="EMBL" id="CP001466">
    <property type="protein sequence ID" value="ACN53225.1"/>
    <property type="molecule type" value="Genomic_DNA"/>
</dbReference>
<dbReference type="Proteomes" id="UP000003481">
    <property type="component" value="Plasmid A14S_lp36"/>
</dbReference>
<proteinExistence type="predicted"/>
<dbReference type="HOGENOM" id="CLU_2932163_0_0_12"/>
<sequence>MNYIQASVKIATNFVYISETHAKRKLDGIETEIKTLIVKIKEQSDLYEAYKVIVRSILSM</sequence>
<keyword evidence="1" id="KW-0614">Plasmid</keyword>
<protein>
    <submittedName>
        <fullName evidence="1">Fibronectin binding protein BBK32</fullName>
    </submittedName>
</protein>
<gene>
    <name evidence="1" type="ORF">BSPA14S_K0009</name>
</gene>
<evidence type="ECO:0000313" key="2">
    <source>
        <dbReference type="Proteomes" id="UP000003481"/>
    </source>
</evidence>
<name>C0RBR9_9SPIR</name>
<evidence type="ECO:0000313" key="1">
    <source>
        <dbReference type="EMBL" id="ACN53225.1"/>
    </source>
</evidence>
<reference evidence="1 2" key="1">
    <citation type="journal article" date="2012" name="J. Bacteriol.">
        <title>Whole-Genome Sequences of Borrelia bissettii, Borrelia valaisiana, and Borrelia spielmanii.</title>
        <authorList>
            <person name="Schutzer S.E."/>
            <person name="Fraser-Liggett C.M."/>
            <person name="Qiu W.G."/>
            <person name="Kraiczy P."/>
            <person name="Mongodin E.F."/>
            <person name="Dunn J.J."/>
            <person name="Luft B.J."/>
            <person name="Casjens S.R."/>
        </authorList>
    </citation>
    <scope>NUCLEOTIDE SEQUENCE [LARGE SCALE GENOMIC DNA]</scope>
    <source>
        <strain evidence="1 2">A14S</strain>
        <plasmid evidence="1 2">A14S_lp36</plasmid>
    </source>
</reference>
<organism evidence="1 2">
    <name type="scientific">Borreliella spielmanii A14S</name>
    <dbReference type="NCBI Taxonomy" id="498742"/>
    <lineage>
        <taxon>Bacteria</taxon>
        <taxon>Pseudomonadati</taxon>
        <taxon>Spirochaetota</taxon>
        <taxon>Spirochaetia</taxon>
        <taxon>Spirochaetales</taxon>
        <taxon>Borreliaceae</taxon>
        <taxon>Borreliella</taxon>
    </lineage>
</organism>
<dbReference type="AlphaFoldDB" id="C0RBR9"/>